<dbReference type="Pfam" id="PF00583">
    <property type="entry name" value="Acetyltransf_1"/>
    <property type="match status" value="1"/>
</dbReference>
<keyword evidence="3" id="KW-1185">Reference proteome</keyword>
<dbReference type="InterPro" id="IPR016181">
    <property type="entry name" value="Acyl_CoA_acyltransferase"/>
</dbReference>
<dbReference type="RefSeq" id="WP_127724753.1">
    <property type="nucleotide sequence ID" value="NZ_RLIH01000009.1"/>
</dbReference>
<organism evidence="2 3">
    <name type="scientific">Anaerosphaera multitolerans</name>
    <dbReference type="NCBI Taxonomy" id="2487351"/>
    <lineage>
        <taxon>Bacteria</taxon>
        <taxon>Bacillati</taxon>
        <taxon>Bacillota</taxon>
        <taxon>Tissierellia</taxon>
        <taxon>Tissierellales</taxon>
        <taxon>Peptoniphilaceae</taxon>
        <taxon>Anaerosphaera</taxon>
    </lineage>
</organism>
<evidence type="ECO:0000313" key="2">
    <source>
        <dbReference type="EMBL" id="RVU54531.1"/>
    </source>
</evidence>
<reference evidence="2 3" key="1">
    <citation type="submission" date="2018-11" db="EMBL/GenBank/DDBJ databases">
        <title>Genome sequencing and assembly of Anaerosphaera sp. nov., GS7-6-2.</title>
        <authorList>
            <person name="Rettenmaier R."/>
            <person name="Liebl W."/>
            <person name="Zverlov V."/>
        </authorList>
    </citation>
    <scope>NUCLEOTIDE SEQUENCE [LARGE SCALE GENOMIC DNA]</scope>
    <source>
        <strain evidence="2 3">GS7-6-2</strain>
    </source>
</reference>
<dbReference type="SUPFAM" id="SSF55729">
    <property type="entry name" value="Acyl-CoA N-acyltransferases (Nat)"/>
    <property type="match status" value="1"/>
</dbReference>
<evidence type="ECO:0000259" key="1">
    <source>
        <dbReference type="PROSITE" id="PS51186"/>
    </source>
</evidence>
<dbReference type="AlphaFoldDB" id="A0A437S687"/>
<dbReference type="CDD" id="cd04301">
    <property type="entry name" value="NAT_SF"/>
    <property type="match status" value="1"/>
</dbReference>
<dbReference type="Proteomes" id="UP000288812">
    <property type="component" value="Unassembled WGS sequence"/>
</dbReference>
<dbReference type="GO" id="GO:0016747">
    <property type="term" value="F:acyltransferase activity, transferring groups other than amino-acyl groups"/>
    <property type="evidence" value="ECO:0007669"/>
    <property type="project" value="InterPro"/>
</dbReference>
<dbReference type="Gene3D" id="3.40.630.30">
    <property type="match status" value="1"/>
</dbReference>
<dbReference type="PROSITE" id="PS51186">
    <property type="entry name" value="GNAT"/>
    <property type="match status" value="1"/>
</dbReference>
<name>A0A437S687_9FIRM</name>
<dbReference type="OrthoDB" id="948250at2"/>
<protein>
    <submittedName>
        <fullName evidence="2">GNAT family N-acetyltransferase</fullName>
    </submittedName>
</protein>
<gene>
    <name evidence="2" type="ORF">EF514_07190</name>
</gene>
<dbReference type="InterPro" id="IPR000182">
    <property type="entry name" value="GNAT_dom"/>
</dbReference>
<accession>A0A437S687</accession>
<comment type="caution">
    <text evidence="2">The sequence shown here is derived from an EMBL/GenBank/DDBJ whole genome shotgun (WGS) entry which is preliminary data.</text>
</comment>
<evidence type="ECO:0000313" key="3">
    <source>
        <dbReference type="Proteomes" id="UP000288812"/>
    </source>
</evidence>
<proteinExistence type="predicted"/>
<feature type="domain" description="N-acetyltransferase" evidence="1">
    <location>
        <begin position="1"/>
        <end position="170"/>
    </location>
</feature>
<sequence length="170" mass="20080">MKIRKAAIEDIKDISRIHALSWKFAYRGIIPQTYLDELKEDFWVTPFEIWLNNNILTVLVMIEESSIIGCTAYGKSRDKSLSDWGEIISIYLLPEYYNKGYGSKLLESAVQDLKQSGFKNIYLWVLKENLRARYFYEKNNWKCNKNEYICEIGGKQLIEISYIYSFDNII</sequence>
<keyword evidence="2" id="KW-0808">Transferase</keyword>
<dbReference type="EMBL" id="RLIH01000009">
    <property type="protein sequence ID" value="RVU54531.1"/>
    <property type="molecule type" value="Genomic_DNA"/>
</dbReference>